<name>A0A9X1V9P8_9BACL</name>
<dbReference type="Proteomes" id="UP001139263">
    <property type="component" value="Unassembled WGS sequence"/>
</dbReference>
<organism evidence="1 2">
    <name type="scientific">Sulfoacidibacillus ferrooxidans</name>
    <dbReference type="NCBI Taxonomy" id="2005001"/>
    <lineage>
        <taxon>Bacteria</taxon>
        <taxon>Bacillati</taxon>
        <taxon>Bacillota</taxon>
        <taxon>Bacilli</taxon>
        <taxon>Bacillales</taxon>
        <taxon>Alicyclobacillaceae</taxon>
        <taxon>Sulfoacidibacillus</taxon>
    </lineage>
</organism>
<gene>
    <name evidence="1" type="ORF">MM817_02516</name>
</gene>
<proteinExistence type="predicted"/>
<accession>A0A9X1V9P8</accession>
<comment type="caution">
    <text evidence="1">The sequence shown here is derived from an EMBL/GenBank/DDBJ whole genome shotgun (WGS) entry which is preliminary data.</text>
</comment>
<evidence type="ECO:0000313" key="2">
    <source>
        <dbReference type="Proteomes" id="UP001139263"/>
    </source>
</evidence>
<dbReference type="AlphaFoldDB" id="A0A9X1V9P8"/>
<dbReference type="EMBL" id="JALBUF010000010">
    <property type="protein sequence ID" value="MCI0184221.1"/>
    <property type="molecule type" value="Genomic_DNA"/>
</dbReference>
<evidence type="ECO:0000313" key="1">
    <source>
        <dbReference type="EMBL" id="MCI0184221.1"/>
    </source>
</evidence>
<protein>
    <submittedName>
        <fullName evidence="1">Uncharacterized protein</fullName>
    </submittedName>
</protein>
<sequence length="57" mass="6602">MLKRLEGTDAEQFQRFIADENTFIFVDGTFYLVVRLPFMNEIGLEIESDAAWKASID</sequence>
<reference evidence="1" key="1">
    <citation type="submission" date="2022-03" db="EMBL/GenBank/DDBJ databases">
        <title>Draft Genome Sequence of Firmicute Strain S0AB, a Heterotrophic Iron/Sulfur-Oxidizing Extreme Acidophile.</title>
        <authorList>
            <person name="Vergara E."/>
            <person name="Pakostova E."/>
            <person name="Johnson D.B."/>
            <person name="Holmes D.S."/>
        </authorList>
    </citation>
    <scope>NUCLEOTIDE SEQUENCE</scope>
    <source>
        <strain evidence="1">S0AB</strain>
    </source>
</reference>
<keyword evidence="2" id="KW-1185">Reference proteome</keyword>
<dbReference type="RefSeq" id="WP_241715683.1">
    <property type="nucleotide sequence ID" value="NZ_JALBUF010000010.1"/>
</dbReference>